<gene>
    <name evidence="1" type="ORF">O181_006487</name>
</gene>
<name>A0A9Q3BKW5_9BASI</name>
<organism evidence="1 2">
    <name type="scientific">Austropuccinia psidii MF-1</name>
    <dbReference type="NCBI Taxonomy" id="1389203"/>
    <lineage>
        <taxon>Eukaryota</taxon>
        <taxon>Fungi</taxon>
        <taxon>Dikarya</taxon>
        <taxon>Basidiomycota</taxon>
        <taxon>Pucciniomycotina</taxon>
        <taxon>Pucciniomycetes</taxon>
        <taxon>Pucciniales</taxon>
        <taxon>Sphaerophragmiaceae</taxon>
        <taxon>Austropuccinia</taxon>
    </lineage>
</organism>
<dbReference type="Proteomes" id="UP000765509">
    <property type="component" value="Unassembled WGS sequence"/>
</dbReference>
<dbReference type="EMBL" id="AVOT02001389">
    <property type="protein sequence ID" value="MBW0466772.1"/>
    <property type="molecule type" value="Genomic_DNA"/>
</dbReference>
<protein>
    <submittedName>
        <fullName evidence="1">Uncharacterized protein</fullName>
    </submittedName>
</protein>
<proteinExistence type="predicted"/>
<evidence type="ECO:0000313" key="2">
    <source>
        <dbReference type="Proteomes" id="UP000765509"/>
    </source>
</evidence>
<dbReference type="AlphaFoldDB" id="A0A9Q3BKW5"/>
<evidence type="ECO:0000313" key="1">
    <source>
        <dbReference type="EMBL" id="MBW0466772.1"/>
    </source>
</evidence>
<reference evidence="1" key="1">
    <citation type="submission" date="2021-03" db="EMBL/GenBank/DDBJ databases">
        <title>Draft genome sequence of rust myrtle Austropuccinia psidii MF-1, a brazilian biotype.</title>
        <authorList>
            <person name="Quecine M.C."/>
            <person name="Pachon D.M.R."/>
            <person name="Bonatelli M.L."/>
            <person name="Correr F.H."/>
            <person name="Franceschini L.M."/>
            <person name="Leite T.F."/>
            <person name="Margarido G.R.A."/>
            <person name="Almeida C.A."/>
            <person name="Ferrarezi J.A."/>
            <person name="Labate C.A."/>
        </authorList>
    </citation>
    <scope>NUCLEOTIDE SEQUENCE</scope>
    <source>
        <strain evidence="1">MF-1</strain>
    </source>
</reference>
<sequence>MRVWMFVSHMELGTCSHELFVQVGLRRLHLHILLPSCAPSPTTAQAPTQAPAPATSGSTCVTHRWSMLPGIRPSCALPLCECVTPMHPLHCVAGSNQVTCSS</sequence>
<accession>A0A9Q3BKW5</accession>
<comment type="caution">
    <text evidence="1">The sequence shown here is derived from an EMBL/GenBank/DDBJ whole genome shotgun (WGS) entry which is preliminary data.</text>
</comment>
<keyword evidence="2" id="KW-1185">Reference proteome</keyword>